<name>S3ZP64_9ACTN</name>
<dbReference type="AlphaFoldDB" id="S3ZP64"/>
<evidence type="ECO:0000313" key="3">
    <source>
        <dbReference type="Proteomes" id="UP000014629"/>
    </source>
</evidence>
<proteinExistence type="predicted"/>
<dbReference type="EMBL" id="AOPZ01000063">
    <property type="protein sequence ID" value="EPH45311.1"/>
    <property type="molecule type" value="Genomic_DNA"/>
</dbReference>
<dbReference type="PATRIC" id="fig|1286094.4.peg.1553"/>
<dbReference type="RefSeq" id="WP_016639706.1">
    <property type="nucleotide sequence ID" value="NZ_AOPZ01000063.1"/>
</dbReference>
<organism evidence="2 3">
    <name type="scientific">Streptomyces aurantiacus JA 4570</name>
    <dbReference type="NCBI Taxonomy" id="1286094"/>
    <lineage>
        <taxon>Bacteria</taxon>
        <taxon>Bacillati</taxon>
        <taxon>Actinomycetota</taxon>
        <taxon>Actinomycetes</taxon>
        <taxon>Kitasatosporales</taxon>
        <taxon>Streptomycetaceae</taxon>
        <taxon>Streptomyces</taxon>
        <taxon>Streptomyces aurantiacus group</taxon>
    </lineage>
</organism>
<sequence length="40" mass="4517">MAPTFENLFVTPARVVVPEGTARYQEKPEGTEDQGHRDEN</sequence>
<gene>
    <name evidence="2" type="ORF">STRAU_1576</name>
</gene>
<feature type="region of interest" description="Disordered" evidence="1">
    <location>
        <begin position="19"/>
        <end position="40"/>
    </location>
</feature>
<dbReference type="Proteomes" id="UP000014629">
    <property type="component" value="Unassembled WGS sequence"/>
</dbReference>
<comment type="caution">
    <text evidence="2">The sequence shown here is derived from an EMBL/GenBank/DDBJ whole genome shotgun (WGS) entry which is preliminary data.</text>
</comment>
<reference evidence="2 3" key="1">
    <citation type="submission" date="2013-02" db="EMBL/GenBank/DDBJ databases">
        <title>Draft Genome Sequence of Streptomyces aurantiacus, Which Produces Setomimycin.</title>
        <authorList>
            <person name="Gruening B.A."/>
            <person name="Praeg A."/>
            <person name="Erxleben A."/>
            <person name="Guenther S."/>
            <person name="Mueller M."/>
        </authorList>
    </citation>
    <scope>NUCLEOTIDE SEQUENCE [LARGE SCALE GENOMIC DNA]</scope>
    <source>
        <strain evidence="2 3">JA 4570</strain>
    </source>
</reference>
<evidence type="ECO:0000313" key="2">
    <source>
        <dbReference type="EMBL" id="EPH45311.1"/>
    </source>
</evidence>
<accession>S3ZP64</accession>
<protein>
    <submittedName>
        <fullName evidence="2">Uncharacterized protein</fullName>
    </submittedName>
</protein>
<feature type="compositionally biased region" description="Basic and acidic residues" evidence="1">
    <location>
        <begin position="24"/>
        <end position="40"/>
    </location>
</feature>
<evidence type="ECO:0000256" key="1">
    <source>
        <dbReference type="SAM" id="MobiDB-lite"/>
    </source>
</evidence>
<keyword evidence="3" id="KW-1185">Reference proteome</keyword>